<reference evidence="2" key="1">
    <citation type="submission" date="2022-09" db="EMBL/GenBank/DDBJ databases">
        <title>Aureispira anguillicida sp. nov., isolated from Leptocephalus of Japanese eel Anguilla japonica.</title>
        <authorList>
            <person name="Yuasa K."/>
            <person name="Mekata T."/>
            <person name="Ikunari K."/>
        </authorList>
    </citation>
    <scope>NUCLEOTIDE SEQUENCE</scope>
    <source>
        <strain evidence="2">EL160426</strain>
    </source>
</reference>
<name>A0A915YJK6_9BACT</name>
<dbReference type="PANTHER" id="PTHR42754:SF1">
    <property type="entry name" value="LIPOPROTEIN"/>
    <property type="match status" value="1"/>
</dbReference>
<dbReference type="KEGG" id="aup:AsAng_0051630"/>
<evidence type="ECO:0000313" key="2">
    <source>
        <dbReference type="EMBL" id="BDS14384.1"/>
    </source>
</evidence>
<evidence type="ECO:0000313" key="3">
    <source>
        <dbReference type="Proteomes" id="UP001060919"/>
    </source>
</evidence>
<dbReference type="PANTHER" id="PTHR42754">
    <property type="entry name" value="ENDOGLUCANASE"/>
    <property type="match status" value="1"/>
</dbReference>
<protein>
    <submittedName>
        <fullName evidence="2">T9SS type A sorting domain-containing protein</fullName>
    </submittedName>
</protein>
<dbReference type="Pfam" id="PF18962">
    <property type="entry name" value="Por_Secre_tail"/>
    <property type="match status" value="1"/>
</dbReference>
<organism evidence="2 3">
    <name type="scientific">Aureispira anguillae</name>
    <dbReference type="NCBI Taxonomy" id="2864201"/>
    <lineage>
        <taxon>Bacteria</taxon>
        <taxon>Pseudomonadati</taxon>
        <taxon>Bacteroidota</taxon>
        <taxon>Saprospiria</taxon>
        <taxon>Saprospirales</taxon>
        <taxon>Saprospiraceae</taxon>
        <taxon>Aureispira</taxon>
    </lineage>
</organism>
<dbReference type="Proteomes" id="UP001060919">
    <property type="component" value="Chromosome"/>
</dbReference>
<sequence length="522" mass="58816">MIRRRLYLEFMRGILIVVLCLLVEVTFCQVVTFNKRMELGCGNTILTGLEVTDSCYYVTGIARDSITCQLGALFTRYDSLGNLLFYTINIGYETWFPYLRTNLKNELVSAPYFYDSTGMYGGIFYYDSVGTGAIKPFDHPYTVGTFIRPDDMRITQDSGYLVTNSINDSSGVGDISILKLDKNVEKEWHITRGVLNYVEHTPCVYVDSDNSYIIGYQQDNLSGVNINYTVRSKLEKIDSLGNSVWVYQSPNTQQIHGVNDLIKSKDGGWVIASAWGSERLGATGTWSTPIQEAYVYKLDSSRNFLWGTKFHSDALTTANFQKIVALEDSSLVAFGTVVRLYPQPNPIYNIIHGRIVKLSPNGDSIWSREYEYLNAANSAYTIYDAERTPDGGFLICGEANIIGTGVHQQGWLLKLDEEGCLVPGCHLVSGVLPTQRPAALNLLLYPNPTTDYLNVHYYNPSPQEDLSFRVLDVQGRLLKEYKTYDQSDKTYILSVYDLEAGVYILELRQKGALIGSEEFLKR</sequence>
<gene>
    <name evidence="2" type="ORF">AsAng_0051630</name>
</gene>
<dbReference type="EMBL" id="AP026867">
    <property type="protein sequence ID" value="BDS14384.1"/>
    <property type="molecule type" value="Genomic_DNA"/>
</dbReference>
<accession>A0A915YJK6</accession>
<proteinExistence type="predicted"/>
<dbReference type="InterPro" id="IPR026444">
    <property type="entry name" value="Secre_tail"/>
</dbReference>
<dbReference type="NCBIfam" id="TIGR04183">
    <property type="entry name" value="Por_Secre_tail"/>
    <property type="match status" value="1"/>
</dbReference>
<feature type="domain" description="Secretion system C-terminal sorting" evidence="1">
    <location>
        <begin position="444"/>
        <end position="511"/>
    </location>
</feature>
<keyword evidence="3" id="KW-1185">Reference proteome</keyword>
<evidence type="ECO:0000259" key="1">
    <source>
        <dbReference type="Pfam" id="PF18962"/>
    </source>
</evidence>
<dbReference type="AlphaFoldDB" id="A0A915YJK6"/>